<evidence type="ECO:0000313" key="3">
    <source>
        <dbReference type="Proteomes" id="UP001060771"/>
    </source>
</evidence>
<keyword evidence="3" id="KW-1185">Reference proteome</keyword>
<accession>A0ABN6SQJ8</accession>
<protein>
    <recommendedName>
        <fullName evidence="1">Sulfatase N-terminal domain-containing protein</fullName>
    </recommendedName>
</protein>
<sequence length="195" mass="22283">MCGFVSMVGMGFGCFVGFIRRGGFGDALLDFMYSLRNYFDVFMHRLGLFDLTMEKGSGLIKELLSRSRFNEPFFMLINIMEAHSPYLPSDLGDDLYNSVIADWILNRGVDVDVVNALRLRYGLHAGFAVERAIEIVHDLSRYLDNTLFIVTSDHGELLGDGGLGHGYFLRNGLLRVPFWVRWPGWFRVPRQLDRS</sequence>
<feature type="domain" description="Sulfatase N-terminal" evidence="1">
    <location>
        <begin position="61"/>
        <end position="186"/>
    </location>
</feature>
<gene>
    <name evidence="2" type="ORF">Vsou_07510</name>
</gene>
<dbReference type="SUPFAM" id="SSF53649">
    <property type="entry name" value="Alkaline phosphatase-like"/>
    <property type="match status" value="1"/>
</dbReference>
<organism evidence="2 3">
    <name type="scientific">Vulcanisaeta souniana JCM 11219</name>
    <dbReference type="NCBI Taxonomy" id="1293586"/>
    <lineage>
        <taxon>Archaea</taxon>
        <taxon>Thermoproteota</taxon>
        <taxon>Thermoprotei</taxon>
        <taxon>Thermoproteales</taxon>
        <taxon>Thermoproteaceae</taxon>
        <taxon>Vulcanisaeta</taxon>
    </lineage>
</organism>
<dbReference type="InterPro" id="IPR017850">
    <property type="entry name" value="Alkaline_phosphatase_core_sf"/>
</dbReference>
<dbReference type="Proteomes" id="UP001060771">
    <property type="component" value="Chromosome"/>
</dbReference>
<name>A0ABN6SQJ8_9CREN</name>
<evidence type="ECO:0000313" key="2">
    <source>
        <dbReference type="EMBL" id="BDR91658.1"/>
    </source>
</evidence>
<dbReference type="Gene3D" id="3.40.720.10">
    <property type="entry name" value="Alkaline Phosphatase, subunit A"/>
    <property type="match status" value="1"/>
</dbReference>
<dbReference type="InterPro" id="IPR000917">
    <property type="entry name" value="Sulfatase_N"/>
</dbReference>
<dbReference type="EMBL" id="AP026830">
    <property type="protein sequence ID" value="BDR91658.1"/>
    <property type="molecule type" value="Genomic_DNA"/>
</dbReference>
<dbReference type="Pfam" id="PF00884">
    <property type="entry name" value="Sulfatase"/>
    <property type="match status" value="1"/>
</dbReference>
<reference evidence="3" key="1">
    <citation type="submission" date="2022-09" db="EMBL/GenBank/DDBJ databases">
        <title>Complete genome sequence of Vulcanisaeta souniana.</title>
        <authorList>
            <person name="Kato S."/>
            <person name="Itoh T."/>
            <person name="Ohkuma M."/>
        </authorList>
    </citation>
    <scope>NUCLEOTIDE SEQUENCE [LARGE SCALE GENOMIC DNA]</scope>
    <source>
        <strain evidence="3">JCM 11219</strain>
    </source>
</reference>
<proteinExistence type="predicted"/>
<evidence type="ECO:0000259" key="1">
    <source>
        <dbReference type="Pfam" id="PF00884"/>
    </source>
</evidence>